<organism evidence="2 3">
    <name type="scientific">Nocardia jinanensis</name>
    <dbReference type="NCBI Taxonomy" id="382504"/>
    <lineage>
        <taxon>Bacteria</taxon>
        <taxon>Bacillati</taxon>
        <taxon>Actinomycetota</taxon>
        <taxon>Actinomycetes</taxon>
        <taxon>Mycobacteriales</taxon>
        <taxon>Nocardiaceae</taxon>
        <taxon>Nocardia</taxon>
    </lineage>
</organism>
<protein>
    <submittedName>
        <fullName evidence="2">Uncharacterized protein</fullName>
    </submittedName>
</protein>
<accession>A0A917VSZ6</accession>
<evidence type="ECO:0000313" key="3">
    <source>
        <dbReference type="Proteomes" id="UP000638263"/>
    </source>
</evidence>
<evidence type="ECO:0000256" key="1">
    <source>
        <dbReference type="SAM" id="MobiDB-lite"/>
    </source>
</evidence>
<reference evidence="2" key="2">
    <citation type="submission" date="2020-09" db="EMBL/GenBank/DDBJ databases">
        <authorList>
            <person name="Sun Q."/>
            <person name="Zhou Y."/>
        </authorList>
    </citation>
    <scope>NUCLEOTIDE SEQUENCE</scope>
    <source>
        <strain evidence="2">CGMCC 4.3508</strain>
    </source>
</reference>
<feature type="region of interest" description="Disordered" evidence="1">
    <location>
        <begin position="152"/>
        <end position="188"/>
    </location>
</feature>
<reference evidence="2" key="1">
    <citation type="journal article" date="2014" name="Int. J. Syst. Evol. Microbiol.">
        <title>Complete genome sequence of Corynebacterium casei LMG S-19264T (=DSM 44701T), isolated from a smear-ripened cheese.</title>
        <authorList>
            <consortium name="US DOE Joint Genome Institute (JGI-PGF)"/>
            <person name="Walter F."/>
            <person name="Albersmeier A."/>
            <person name="Kalinowski J."/>
            <person name="Ruckert C."/>
        </authorList>
    </citation>
    <scope>NUCLEOTIDE SEQUENCE</scope>
    <source>
        <strain evidence="2">CGMCC 4.3508</strain>
    </source>
</reference>
<feature type="compositionally biased region" description="Polar residues" evidence="1">
    <location>
        <begin position="177"/>
        <end position="188"/>
    </location>
</feature>
<feature type="region of interest" description="Disordered" evidence="1">
    <location>
        <begin position="1"/>
        <end position="35"/>
    </location>
</feature>
<dbReference type="EMBL" id="BMMH01000004">
    <property type="protein sequence ID" value="GGL11082.1"/>
    <property type="molecule type" value="Genomic_DNA"/>
</dbReference>
<proteinExistence type="predicted"/>
<name>A0A917VSZ6_9NOCA</name>
<feature type="compositionally biased region" description="Basic and acidic residues" evidence="1">
    <location>
        <begin position="167"/>
        <end position="176"/>
    </location>
</feature>
<keyword evidence="3" id="KW-1185">Reference proteome</keyword>
<comment type="caution">
    <text evidence="2">The sequence shown here is derived from an EMBL/GenBank/DDBJ whole genome shotgun (WGS) entry which is preliminary data.</text>
</comment>
<dbReference type="Proteomes" id="UP000638263">
    <property type="component" value="Unassembled WGS sequence"/>
</dbReference>
<gene>
    <name evidence="2" type="ORF">GCM10011588_26980</name>
</gene>
<sequence length="188" mass="20005">MNPQTADGIPKVDIASSAVPKGSAPRIDVPPFTDQPLDGELIFSEQPTRQERNPRLVLSELINAKADAKSRGTLVMVEAPIVPVLYFEWTEKHAAPAVASYPAAGDGPEVFRIEATVPSEDGTAIAVVEFSTAPACPVARTLDLVGDHDQQARPRLTVCPRPAQCGDRPDAGRTRQESPAGTEASSRT</sequence>
<evidence type="ECO:0000313" key="2">
    <source>
        <dbReference type="EMBL" id="GGL11082.1"/>
    </source>
</evidence>
<dbReference type="AlphaFoldDB" id="A0A917VSZ6"/>